<feature type="domain" description="Calpain catalytic" evidence="8">
    <location>
        <begin position="66"/>
        <end position="397"/>
    </location>
</feature>
<evidence type="ECO:0000256" key="6">
    <source>
        <dbReference type="PROSITE-ProRule" id="PRU00239"/>
    </source>
</evidence>
<dbReference type="SMART" id="SM00230">
    <property type="entry name" value="CysPc"/>
    <property type="match status" value="1"/>
</dbReference>
<feature type="region of interest" description="Disordered" evidence="7">
    <location>
        <begin position="202"/>
        <end position="230"/>
    </location>
</feature>
<evidence type="ECO:0000259" key="8">
    <source>
        <dbReference type="PROSITE" id="PS50203"/>
    </source>
</evidence>
<dbReference type="PhylomeDB" id="A0A0G4HW49"/>
<evidence type="ECO:0000256" key="5">
    <source>
        <dbReference type="PIRSR" id="PIRSR622684-1"/>
    </source>
</evidence>
<dbReference type="PANTHER" id="PTHR10183:SF379">
    <property type="entry name" value="CALPAIN-5"/>
    <property type="match status" value="1"/>
</dbReference>
<gene>
    <name evidence="9" type="ORF">Cvel_8985</name>
</gene>
<evidence type="ECO:0000256" key="1">
    <source>
        <dbReference type="ARBA" id="ARBA00007623"/>
    </source>
</evidence>
<keyword evidence="3" id="KW-0378">Hydrolase</keyword>
<dbReference type="GO" id="GO:0004198">
    <property type="term" value="F:calcium-dependent cysteine-type endopeptidase activity"/>
    <property type="evidence" value="ECO:0007669"/>
    <property type="project" value="InterPro"/>
</dbReference>
<dbReference type="PROSITE" id="PS50203">
    <property type="entry name" value="CALPAIN_CAT"/>
    <property type="match status" value="1"/>
</dbReference>
<proteinExistence type="inferred from homology"/>
<accession>A0A0G4HW49</accession>
<evidence type="ECO:0000256" key="4">
    <source>
        <dbReference type="ARBA" id="ARBA00022807"/>
    </source>
</evidence>
<dbReference type="AlphaFoldDB" id="A0A0G4HW49"/>
<keyword evidence="4" id="KW-0788">Thiol protease</keyword>
<dbReference type="InterPro" id="IPR022684">
    <property type="entry name" value="Calpain_cysteine_protease"/>
</dbReference>
<evidence type="ECO:0000256" key="2">
    <source>
        <dbReference type="ARBA" id="ARBA00022670"/>
    </source>
</evidence>
<dbReference type="InterPro" id="IPR038765">
    <property type="entry name" value="Papain-like_cys_pep_sf"/>
</dbReference>
<evidence type="ECO:0000313" key="9">
    <source>
        <dbReference type="EMBL" id="CEM48693.1"/>
    </source>
</evidence>
<dbReference type="EMBL" id="CDMZ01004116">
    <property type="protein sequence ID" value="CEM48693.1"/>
    <property type="molecule type" value="Genomic_DNA"/>
</dbReference>
<dbReference type="PANTHER" id="PTHR10183">
    <property type="entry name" value="CALPAIN"/>
    <property type="match status" value="1"/>
</dbReference>
<organism evidence="9">
    <name type="scientific">Chromera velia CCMP2878</name>
    <dbReference type="NCBI Taxonomy" id="1169474"/>
    <lineage>
        <taxon>Eukaryota</taxon>
        <taxon>Sar</taxon>
        <taxon>Alveolata</taxon>
        <taxon>Colpodellida</taxon>
        <taxon>Chromeraceae</taxon>
        <taxon>Chromera</taxon>
    </lineage>
</organism>
<protein>
    <recommendedName>
        <fullName evidence="8">Calpain catalytic domain-containing protein</fullName>
    </recommendedName>
</protein>
<reference evidence="9" key="1">
    <citation type="submission" date="2014-11" db="EMBL/GenBank/DDBJ databases">
        <authorList>
            <person name="Otto D Thomas"/>
            <person name="Naeem Raeece"/>
        </authorList>
    </citation>
    <scope>NUCLEOTIDE SEQUENCE</scope>
</reference>
<keyword evidence="2" id="KW-0645">Protease</keyword>
<comment type="similarity">
    <text evidence="1">Belongs to the peptidase C2 family.</text>
</comment>
<dbReference type="InterPro" id="IPR001300">
    <property type="entry name" value="Peptidase_C2_calpain_cat"/>
</dbReference>
<feature type="active site" evidence="5">
    <location>
        <position position="343"/>
    </location>
</feature>
<dbReference type="VEuPathDB" id="CryptoDB:Cvel_8985"/>
<dbReference type="Pfam" id="PF00648">
    <property type="entry name" value="Peptidase_C2"/>
    <property type="match status" value="2"/>
</dbReference>
<dbReference type="SUPFAM" id="SSF54001">
    <property type="entry name" value="Cysteine proteinases"/>
    <property type="match status" value="1"/>
</dbReference>
<comment type="caution">
    <text evidence="6">Lacks conserved residue(s) required for the propagation of feature annotation.</text>
</comment>
<name>A0A0G4HW49_9ALVE</name>
<evidence type="ECO:0000256" key="3">
    <source>
        <dbReference type="ARBA" id="ARBA00022801"/>
    </source>
</evidence>
<sequence length="631" mass="68775">MAAAAQQQPGAPVPAALSNPQFVASGAAAGRDRSWYRAEDTKQSCTRKLIEKVDILAQTAKADGQPFRDLDFSPCVRHVTPFAEELYRCGVPVPAEWKRLDHVYPHAALFPEPAAVSSSSASPSPSPSGDEEILPLVYEGRLSNCECITAIQMVASRPRVLRNVFARYDRSACVYGLRLFKNGLWVETLVDDKVPVDGKFLHDPSTHSQGSSGGAGAAGRRGSLWGPGGKREKRELEESIWSSQGLPVFCRSSNELQIWGPLVEKALAKSLDSYELLSLGSPRVEDFLADLTGGLTGRFSVKAIAPDRLFVYISEKMPGSLFCLRADKQMVKGLGAALNIRGHAHFVVSGAVMWEGAPFYLLRDQQRLASGPFDGFFWVPAQDVQHLFATVIECRLVPLAGVPRDLNPQLPGCPLYFQSLHATRQPTSAESPPEFILDLRGSGQSGHNGSVSSSRGAGWGEVRVGLCVSQEDMRMAFGLGQIEELPDPSPLLIRVFAKVAEAADDWALVCQSDWIPQRDTCVAFTATGPGKFLVTCHLPEQGTGRPKSLRRLILRVHHTSRSPAGLSVDARGKPGLNRKWVVPGDSLNARNDSFWGFFPNRPEDEPREEHPDDGGKRIFCGVDLDQACALM</sequence>
<dbReference type="GO" id="GO:0006508">
    <property type="term" value="P:proteolysis"/>
    <property type="evidence" value="ECO:0007669"/>
    <property type="project" value="UniProtKB-KW"/>
</dbReference>
<evidence type="ECO:0000256" key="7">
    <source>
        <dbReference type="SAM" id="MobiDB-lite"/>
    </source>
</evidence>